<dbReference type="PROSITE" id="PS00675">
    <property type="entry name" value="SIGMA54_INTERACT_1"/>
    <property type="match status" value="1"/>
</dbReference>
<dbReference type="InterPro" id="IPR036322">
    <property type="entry name" value="WD40_repeat_dom_sf"/>
</dbReference>
<keyword evidence="1 3" id="KW-0853">WD repeat</keyword>
<evidence type="ECO:0000256" key="1">
    <source>
        <dbReference type="ARBA" id="ARBA00022574"/>
    </source>
</evidence>
<dbReference type="InterPro" id="IPR007111">
    <property type="entry name" value="NACHT_NTPase"/>
</dbReference>
<dbReference type="PROSITE" id="PS50294">
    <property type="entry name" value="WD_REPEATS_REGION"/>
    <property type="match status" value="3"/>
</dbReference>
<accession>A0A9P6QPW3</accession>
<feature type="repeat" description="WD" evidence="3">
    <location>
        <begin position="560"/>
        <end position="593"/>
    </location>
</feature>
<feature type="domain" description="NACHT" evidence="4">
    <location>
        <begin position="1"/>
        <end position="159"/>
    </location>
</feature>
<dbReference type="Pfam" id="PF00805">
    <property type="entry name" value="Pentapeptide"/>
    <property type="match status" value="1"/>
</dbReference>
<keyword evidence="2" id="KW-0677">Repeat</keyword>
<dbReference type="SMART" id="SM00320">
    <property type="entry name" value="WD40"/>
    <property type="match status" value="9"/>
</dbReference>
<evidence type="ECO:0000259" key="5">
    <source>
        <dbReference type="Pfam" id="PF24817"/>
    </source>
</evidence>
<dbReference type="PROSITE" id="PS50082">
    <property type="entry name" value="WD_REPEATS_2"/>
    <property type="match status" value="5"/>
</dbReference>
<reference evidence="6" key="1">
    <citation type="journal article" date="2020" name="Fungal Divers.">
        <title>Resolving the Mortierellaceae phylogeny through synthesis of multi-gene phylogenetics and phylogenomics.</title>
        <authorList>
            <person name="Vandepol N."/>
            <person name="Liber J."/>
            <person name="Desiro A."/>
            <person name="Na H."/>
            <person name="Kennedy M."/>
            <person name="Barry K."/>
            <person name="Grigoriev I.V."/>
            <person name="Miller A.N."/>
            <person name="O'Donnell K."/>
            <person name="Stajich J.E."/>
            <person name="Bonito G."/>
        </authorList>
    </citation>
    <scope>NUCLEOTIDE SEQUENCE</scope>
    <source>
        <strain evidence="6">NVP60</strain>
    </source>
</reference>
<dbReference type="InterPro" id="IPR020472">
    <property type="entry name" value="WD40_PAC1"/>
</dbReference>
<dbReference type="InterPro" id="IPR001646">
    <property type="entry name" value="5peptide_repeat"/>
</dbReference>
<evidence type="ECO:0000256" key="3">
    <source>
        <dbReference type="PROSITE-ProRule" id="PRU00221"/>
    </source>
</evidence>
<dbReference type="InterPro" id="IPR057646">
    <property type="entry name" value="WD40_WDHD1_1st"/>
</dbReference>
<dbReference type="InterPro" id="IPR019775">
    <property type="entry name" value="WD40_repeat_CS"/>
</dbReference>
<dbReference type="Gene3D" id="3.40.50.300">
    <property type="entry name" value="P-loop containing nucleotide triphosphate hydrolases"/>
    <property type="match status" value="1"/>
</dbReference>
<feature type="repeat" description="WD" evidence="3">
    <location>
        <begin position="601"/>
        <end position="636"/>
    </location>
</feature>
<proteinExistence type="predicted"/>
<feature type="domain" description="WDHD1 first WD40" evidence="5">
    <location>
        <begin position="651"/>
        <end position="914"/>
    </location>
</feature>
<dbReference type="SUPFAM" id="SSF141571">
    <property type="entry name" value="Pentapeptide repeat-like"/>
    <property type="match status" value="1"/>
</dbReference>
<dbReference type="Gene3D" id="2.130.10.10">
    <property type="entry name" value="YVTN repeat-like/Quinoprotein amine dehydrogenase"/>
    <property type="match status" value="3"/>
</dbReference>
<dbReference type="AlphaFoldDB" id="A0A9P6QPW3"/>
<evidence type="ECO:0000256" key="2">
    <source>
        <dbReference type="ARBA" id="ARBA00022737"/>
    </source>
</evidence>
<dbReference type="PANTHER" id="PTHR19848">
    <property type="entry name" value="WD40 REPEAT PROTEIN"/>
    <property type="match status" value="1"/>
</dbReference>
<evidence type="ECO:0000313" key="6">
    <source>
        <dbReference type="EMBL" id="KAG0290079.1"/>
    </source>
</evidence>
<dbReference type="SUPFAM" id="SSF50978">
    <property type="entry name" value="WD40 repeat-like"/>
    <property type="match status" value="2"/>
</dbReference>
<feature type="repeat" description="WD" evidence="3">
    <location>
        <begin position="728"/>
        <end position="769"/>
    </location>
</feature>
<gene>
    <name evidence="6" type="primary">PWP2_2</name>
    <name evidence="6" type="ORF">BGZ97_006273</name>
</gene>
<comment type="caution">
    <text evidence="6">The sequence shown here is derived from an EMBL/GenBank/DDBJ whole genome shotgun (WGS) entry which is preliminary data.</text>
</comment>
<feature type="repeat" description="WD" evidence="3">
    <location>
        <begin position="770"/>
        <end position="811"/>
    </location>
</feature>
<dbReference type="EMBL" id="JAAAIN010002787">
    <property type="protein sequence ID" value="KAG0290079.1"/>
    <property type="molecule type" value="Genomic_DNA"/>
</dbReference>
<dbReference type="Pfam" id="PF00400">
    <property type="entry name" value="WD40"/>
    <property type="match status" value="2"/>
</dbReference>
<dbReference type="OrthoDB" id="10251741at2759"/>
<dbReference type="PROSITE" id="PS00678">
    <property type="entry name" value="WD_REPEATS_1"/>
    <property type="match status" value="3"/>
</dbReference>
<organism evidence="6 7">
    <name type="scientific">Linnemannia gamsii</name>
    <dbReference type="NCBI Taxonomy" id="64522"/>
    <lineage>
        <taxon>Eukaryota</taxon>
        <taxon>Fungi</taxon>
        <taxon>Fungi incertae sedis</taxon>
        <taxon>Mucoromycota</taxon>
        <taxon>Mortierellomycotina</taxon>
        <taxon>Mortierellomycetes</taxon>
        <taxon>Mortierellales</taxon>
        <taxon>Mortierellaceae</taxon>
        <taxon>Linnemannia</taxon>
    </lineage>
</organism>
<dbReference type="InterPro" id="IPR025662">
    <property type="entry name" value="Sigma_54_int_dom_ATP-bd_1"/>
</dbReference>
<dbReference type="CDD" id="cd00200">
    <property type="entry name" value="WD40"/>
    <property type="match status" value="2"/>
</dbReference>
<protein>
    <submittedName>
        <fullName evidence="6">U3 snoRNP protein</fullName>
    </submittedName>
</protein>
<sequence>MLILGDSGAGKSTFNRHLEHQLWQEYKAGGPIPLFINLPALDRPGKDLVVEQLRILDFPEEHIWDMKENRRFVLICDGYDESQLTCNLHTTNHLNQTGQWSAKLVITCRTQYLGQNYRDRFEPQGGTHYDSSAPGLFKESVIAPFSKDQIEEYVERYVPLEPRTWVKEDFMDKLTTIPGLMGLVKNPFLLTLALGALPTVVNGQRDLSRVRITRVQLYESFVQHWLSANRRRLQNLKVGSDEQRMIDELLDNGFEEDVIKFQMDLSAAIFHEQEGRSIVYYTPKNDKNSWKAVFFNTNPETSLLRGASLLVRAGSQYRFVHRSILEYFYSCTICPSSTIAQFAPQACSVSIDALESIADHPLSKRNLVKEPSIVRFLSERAQLNTEFKRQLHALLERSKTDERASQAAANAITILVRAGVPFNGVDLRGVRVPGADLSGGQFDSAQLQGADLTETNLTRIWLRQAGLSDARMEDVQFGELPCLVESVFSPCGKQIASFSDDKSRGLQFIQYKMDRLIKTVFGGVFTSGAYSLDGLNLALGGTDGSIRLFDTQTKAYGQAFVSKLEAVACVAYSSDGRRIVSGHVGGSLHLWEVAFALVSVFTGHWADVKSIVFSPDSSQLASCSWDYTVRLWETNSSGSGHDSHVTSISVSSVAYSSDGRHLIVGSKDSSVQQYDAERGDPSVIRTGGSYQRLNVVAFTPDGLRVATSWNSNDIQARGIKEGTDASILQGHTAHVLSVAFSPCGNWIASGSVDRTVRLWDAHSGTLIQTLAGHSDWVKSVSFSPSGSRLVSSSTDATIRVWDVRTVESRVINSAGYLAIEAVTYSPNGQQIAGIVYKDVRLWDEQTGELQHTLTHERPVTCMAFSSCGQWLTTGGDRSICLWFLDPNEVPQQWRWLLVLDSLQRVVTIAWRPNTVDFVTGFQDGSTRTWRLQSESDELSIQMLWSAGPAIFNAVDAVISGTVGLSAINRQLLLQRGAIEGGGKLSSEAD</sequence>
<dbReference type="PANTHER" id="PTHR19848:SF8">
    <property type="entry name" value="F-BOX AND WD REPEAT DOMAIN CONTAINING 7"/>
    <property type="match status" value="1"/>
</dbReference>
<dbReference type="InterPro" id="IPR001680">
    <property type="entry name" value="WD40_rpt"/>
</dbReference>
<evidence type="ECO:0000259" key="4">
    <source>
        <dbReference type="Pfam" id="PF05729"/>
    </source>
</evidence>
<dbReference type="Pfam" id="PF24817">
    <property type="entry name" value="WD40_WDHD1_1st"/>
    <property type="match status" value="1"/>
</dbReference>
<name>A0A9P6QPW3_9FUNG</name>
<keyword evidence="7" id="KW-1185">Reference proteome</keyword>
<dbReference type="PRINTS" id="PR00320">
    <property type="entry name" value="GPROTEINBRPT"/>
</dbReference>
<dbReference type="InterPro" id="IPR015943">
    <property type="entry name" value="WD40/YVTN_repeat-like_dom_sf"/>
</dbReference>
<dbReference type="InterPro" id="IPR027417">
    <property type="entry name" value="P-loop_NTPase"/>
</dbReference>
<feature type="repeat" description="WD" evidence="3">
    <location>
        <begin position="905"/>
        <end position="939"/>
    </location>
</feature>
<dbReference type="Gene3D" id="2.160.20.80">
    <property type="entry name" value="E3 ubiquitin-protein ligase SopA"/>
    <property type="match status" value="1"/>
</dbReference>
<dbReference type="Pfam" id="PF05729">
    <property type="entry name" value="NACHT"/>
    <property type="match status" value="1"/>
</dbReference>
<dbReference type="Proteomes" id="UP000823405">
    <property type="component" value="Unassembled WGS sequence"/>
</dbReference>
<evidence type="ECO:0000313" key="7">
    <source>
        <dbReference type="Proteomes" id="UP000823405"/>
    </source>
</evidence>